<sequence length="311" mass="35718">MRIHSCHVSHVRSPIYAVVSRLSPERGVLSAENRPCHQRAVPCQAIAIPRRVLCPGLWTSDLVSHTSLSDFPVTHLSFFLISVVYMGYGVMRYCWWQAVLRIGGDWCHNVLDLISKSLDSSSNSVSYVEETLNVPRIVTLLDPFSDQRHSLPDRFPHSNAGSYRFVLLTIHLSGKLAVLRSCDRAWSVINDMPSPYDDVIVFDGLDMYLSMEEADGDPGFAEEVYEHQAILMNERTHQLLLCFLFVVEALFSSVRMNWVGCKVETWECLFSEMVHQHPEYTNLFWPPPYWVTSHEVSGLSRIIFILWLWKL</sequence>
<protein>
    <recommendedName>
        <fullName evidence="1">KIB1-4 beta-propeller domain-containing protein</fullName>
    </recommendedName>
</protein>
<dbReference type="OMA" id="LMNERTH"/>
<reference evidence="2 3" key="1">
    <citation type="journal article" date="2014" name="Genome Biol.">
        <title>Transcriptome and methylome profiling reveals relics of genome dominance in the mesopolyploid Brassica oleracea.</title>
        <authorList>
            <person name="Parkin I.A."/>
            <person name="Koh C."/>
            <person name="Tang H."/>
            <person name="Robinson S.J."/>
            <person name="Kagale S."/>
            <person name="Clarke W.E."/>
            <person name="Town C.D."/>
            <person name="Nixon J."/>
            <person name="Krishnakumar V."/>
            <person name="Bidwell S.L."/>
            <person name="Denoeud F."/>
            <person name="Belcram H."/>
            <person name="Links M.G."/>
            <person name="Just J."/>
            <person name="Clarke C."/>
            <person name="Bender T."/>
            <person name="Huebert T."/>
            <person name="Mason A.S."/>
            <person name="Pires J.C."/>
            <person name="Barker G."/>
            <person name="Moore J."/>
            <person name="Walley P.G."/>
            <person name="Manoli S."/>
            <person name="Batley J."/>
            <person name="Edwards D."/>
            <person name="Nelson M.N."/>
            <person name="Wang X."/>
            <person name="Paterson A.H."/>
            <person name="King G."/>
            <person name="Bancroft I."/>
            <person name="Chalhoub B."/>
            <person name="Sharpe A.G."/>
        </authorList>
    </citation>
    <scope>NUCLEOTIDE SEQUENCE</scope>
    <source>
        <strain evidence="2 3">cv. TO1000</strain>
    </source>
</reference>
<accession>A0A0D3D243</accession>
<evidence type="ECO:0000259" key="1">
    <source>
        <dbReference type="Pfam" id="PF03478"/>
    </source>
</evidence>
<dbReference type="AlphaFoldDB" id="A0A0D3D243"/>
<dbReference type="Proteomes" id="UP000032141">
    <property type="component" value="Chromosome C7"/>
</dbReference>
<feature type="domain" description="KIB1-4 beta-propeller" evidence="1">
    <location>
        <begin position="134"/>
        <end position="209"/>
    </location>
</feature>
<keyword evidence="3" id="KW-1185">Reference proteome</keyword>
<organism evidence="2 3">
    <name type="scientific">Brassica oleracea var. oleracea</name>
    <dbReference type="NCBI Taxonomy" id="109376"/>
    <lineage>
        <taxon>Eukaryota</taxon>
        <taxon>Viridiplantae</taxon>
        <taxon>Streptophyta</taxon>
        <taxon>Embryophyta</taxon>
        <taxon>Tracheophyta</taxon>
        <taxon>Spermatophyta</taxon>
        <taxon>Magnoliopsida</taxon>
        <taxon>eudicotyledons</taxon>
        <taxon>Gunneridae</taxon>
        <taxon>Pentapetalae</taxon>
        <taxon>rosids</taxon>
        <taxon>malvids</taxon>
        <taxon>Brassicales</taxon>
        <taxon>Brassicaceae</taxon>
        <taxon>Brassiceae</taxon>
        <taxon>Brassica</taxon>
    </lineage>
</organism>
<reference evidence="2" key="2">
    <citation type="submission" date="2015-03" db="UniProtKB">
        <authorList>
            <consortium name="EnsemblPlants"/>
        </authorList>
    </citation>
    <scope>IDENTIFICATION</scope>
</reference>
<name>A0A0D3D243_BRAOL</name>
<evidence type="ECO:0000313" key="2">
    <source>
        <dbReference type="EnsemblPlants" id="Bo7g001020.1"/>
    </source>
</evidence>
<dbReference type="InterPro" id="IPR005174">
    <property type="entry name" value="KIB1-4_b-propeller"/>
</dbReference>
<dbReference type="Pfam" id="PF03478">
    <property type="entry name" value="Beta-prop_KIB1-4"/>
    <property type="match status" value="1"/>
</dbReference>
<proteinExistence type="predicted"/>
<dbReference type="EnsemblPlants" id="Bo7g001020.1">
    <property type="protein sequence ID" value="Bo7g001020.1"/>
    <property type="gene ID" value="Bo7g001020"/>
</dbReference>
<dbReference type="HOGENOM" id="CLU_895320_0_0_1"/>
<evidence type="ECO:0000313" key="3">
    <source>
        <dbReference type="Proteomes" id="UP000032141"/>
    </source>
</evidence>
<dbReference type="Gramene" id="Bo7g001020.1">
    <property type="protein sequence ID" value="Bo7g001020.1"/>
    <property type="gene ID" value="Bo7g001020"/>
</dbReference>